<dbReference type="SUPFAM" id="SSF52151">
    <property type="entry name" value="FabD/lysophospholipase-like"/>
    <property type="match status" value="2"/>
</dbReference>
<dbReference type="PANTHER" id="PTHR10728:SF40">
    <property type="entry name" value="PATATIN FAMILY PROTEIN"/>
    <property type="match status" value="1"/>
</dbReference>
<evidence type="ECO:0000313" key="2">
    <source>
        <dbReference type="EMBL" id="OJZ66293.1"/>
    </source>
</evidence>
<dbReference type="PANTHER" id="PTHR10728">
    <property type="entry name" value="CYTOSOLIC PHOSPHOLIPASE A2"/>
    <property type="match status" value="1"/>
</dbReference>
<dbReference type="GO" id="GO:0004623">
    <property type="term" value="F:phospholipase A2 activity"/>
    <property type="evidence" value="ECO:0007669"/>
    <property type="project" value="TreeGrafter"/>
</dbReference>
<dbReference type="GO" id="GO:0046475">
    <property type="term" value="P:glycerophospholipid catabolic process"/>
    <property type="evidence" value="ECO:0007669"/>
    <property type="project" value="TreeGrafter"/>
</dbReference>
<dbReference type="GO" id="GO:0005829">
    <property type="term" value="C:cytosol"/>
    <property type="evidence" value="ECO:0007669"/>
    <property type="project" value="TreeGrafter"/>
</dbReference>
<protein>
    <recommendedName>
        <fullName evidence="4">PNPLA domain-containing protein</fullName>
    </recommendedName>
</protein>
<accession>A0A1Q4HFJ9</accession>
<gene>
    <name evidence="2" type="ORF">BRW65_27110</name>
</gene>
<dbReference type="EMBL" id="MPNT01000042">
    <property type="protein sequence ID" value="OJZ66293.1"/>
    <property type="molecule type" value="Genomic_DNA"/>
</dbReference>
<feature type="transmembrane region" description="Helical" evidence="1">
    <location>
        <begin position="77"/>
        <end position="101"/>
    </location>
</feature>
<reference evidence="2 3" key="1">
    <citation type="submission" date="2016-11" db="EMBL/GenBank/DDBJ databases">
        <title>Genome sequences of unsequenced Mycobacteria.</title>
        <authorList>
            <person name="Greninger A.L."/>
            <person name="Fang F."/>
            <person name="Jerome K.R."/>
        </authorList>
    </citation>
    <scope>NUCLEOTIDE SEQUENCE [LARGE SCALE GENOMIC DNA]</scope>
    <source>
        <strain evidence="2 3">M11</strain>
    </source>
</reference>
<comment type="caution">
    <text evidence="2">The sequence shown here is derived from an EMBL/GenBank/DDBJ whole genome shotgun (WGS) entry which is preliminary data.</text>
</comment>
<feature type="transmembrane region" description="Helical" evidence="1">
    <location>
        <begin position="576"/>
        <end position="600"/>
    </location>
</feature>
<feature type="transmembrane region" description="Helical" evidence="1">
    <location>
        <begin position="442"/>
        <end position="467"/>
    </location>
</feature>
<name>A0A1Q4HFJ9_9MYCO</name>
<feature type="transmembrane region" description="Helical" evidence="1">
    <location>
        <begin position="39"/>
        <end position="65"/>
    </location>
</feature>
<feature type="transmembrane region" description="Helical" evidence="1">
    <location>
        <begin position="404"/>
        <end position="430"/>
    </location>
</feature>
<feature type="transmembrane region" description="Helical" evidence="1">
    <location>
        <begin position="528"/>
        <end position="556"/>
    </location>
</feature>
<dbReference type="Proteomes" id="UP000186438">
    <property type="component" value="Unassembled WGS sequence"/>
</dbReference>
<keyword evidence="3" id="KW-1185">Reference proteome</keyword>
<keyword evidence="1" id="KW-0472">Membrane</keyword>
<dbReference type="InterPro" id="IPR016035">
    <property type="entry name" value="Acyl_Trfase/lysoPLipase"/>
</dbReference>
<dbReference type="STRING" id="53378.BRW65_27110"/>
<keyword evidence="1" id="KW-0812">Transmembrane</keyword>
<proteinExistence type="predicted"/>
<feature type="transmembrane region" description="Helical" evidence="1">
    <location>
        <begin position="487"/>
        <end position="507"/>
    </location>
</feature>
<evidence type="ECO:0008006" key="4">
    <source>
        <dbReference type="Google" id="ProtNLM"/>
    </source>
</evidence>
<feature type="transmembrane region" description="Helical" evidence="1">
    <location>
        <begin position="121"/>
        <end position="146"/>
    </location>
</feature>
<organism evidence="2 3">
    <name type="scientific">Mycobacterium paraffinicum</name>
    <dbReference type="NCBI Taxonomy" id="53378"/>
    <lineage>
        <taxon>Bacteria</taxon>
        <taxon>Bacillati</taxon>
        <taxon>Actinomycetota</taxon>
        <taxon>Actinomycetes</taxon>
        <taxon>Mycobacteriales</taxon>
        <taxon>Mycobacteriaceae</taxon>
        <taxon>Mycobacterium</taxon>
    </lineage>
</organism>
<dbReference type="AlphaFoldDB" id="A0A1Q4HFJ9"/>
<feature type="transmembrane region" description="Helical" evidence="1">
    <location>
        <begin position="344"/>
        <end position="368"/>
    </location>
</feature>
<evidence type="ECO:0000256" key="1">
    <source>
        <dbReference type="SAM" id="Phobius"/>
    </source>
</evidence>
<keyword evidence="1" id="KW-1133">Transmembrane helix</keyword>
<dbReference type="Gene3D" id="3.40.1090.10">
    <property type="entry name" value="Cytosolic phospholipase A2 catalytic domain"/>
    <property type="match status" value="1"/>
</dbReference>
<evidence type="ECO:0000313" key="3">
    <source>
        <dbReference type="Proteomes" id="UP000186438"/>
    </source>
</evidence>
<sequence>MIPVGVATAGWFLHLAWIPNLARYTYGDRSAAVADVRSALGAALAADLLFIGGYALFLGGCAWIFRLRAISGFGRGLSRYVLTAVAVTVAANVIEDCLLVITAHIPQVPKILITATAAAAIVKWCAALLALAGVVAAPAIGFRELAAWSRLARRRRKGRRRDVLGAVSADNWWERALEDPELPDMTWRGQHAAEMSKEEWSWVDAYNVPGANAVIANRKPEPVQAVCLSGGGVRSACVAMGAVQVFSKAKAINPVTGDGTTSGTRKGTLIDTVDYVISVSGGGYTAGARLLATQPTVDAPEKPLLSERFEEGSVEFDHFRRGASYIADSPITLIRALAEVLKNLVASLITLFIVPVIVGSAAGFLLALPAGSIAALVPVPNDKVTDAFKHDNPEVLWSLINHPAAWWALGLFALLTGFFTVCATFAEWAGNGTRSEWWRVRMTLLSQASAVFGLLILMITVGLPVLMRLCTKLGHSVDAGQRGGVTAAAITGVIGLNYLTAIVAMVWKKVKLPGDLARPSWWKSLVPVGVWQILLVVFTLAVLLAVWLITLGSFAAGAFQQMTGGDGIHLGAIPNWQWWLGGLGALALFIGFADVTSLSLHPFYRRRLAQTFAVRRLPLGPMPEAGSDAPQAWQARWYGDEWTWLDRKGRVPAGGPRFVFAAAATLTGRARPAPGLNAVSYVLSADHVGGPDLGWFDTEKLIAECPPRLQRDLTVEAAVAISGAAFASAMGRQNKGFQTLLAASGARLGTWLPNPNFAAKLACAAAKNCADPDDIGRPWPKSLPSIRGASYFYRELFGMNYEDARLVQVTDGGHYENLGLVEALRRRCRLIFCIDGGGDTPPLASGLTDAIRLARYELGVKIRLSEDGPYKVDDIAPGTGKVDERGTFASLKQRVTKGTVVAGTITYPPAAGLPECKGVLIVAKAVLWQRCPYWLLTYAAAQPQFPHDPTSDQWFNEGQFAAYTELGRIIAKQALQCAEDIQEYERKRLSGKTQGDDE</sequence>